<evidence type="ECO:0000313" key="1">
    <source>
        <dbReference type="EMBL" id="MVT40412.1"/>
    </source>
</evidence>
<protein>
    <submittedName>
        <fullName evidence="1">Uncharacterized protein</fullName>
    </submittedName>
</protein>
<proteinExistence type="predicted"/>
<dbReference type="EMBL" id="WRXO01000001">
    <property type="protein sequence ID" value="MVT40412.1"/>
    <property type="molecule type" value="Genomic_DNA"/>
</dbReference>
<sequence>MINCSIYVSGLVSEENLKSRFSSFLNAEVNEISCVDKGDYKLYIEENGDFDEYRQRDFPDGFLYFRYLTYLEFKNETVEALYVDETTRILNWLWSQNLAAVAACDYEALLPENGGYKSQNVPWID</sequence>
<dbReference type="OrthoDB" id="470767at2"/>
<organism evidence="1 2">
    <name type="scientific">Chitinophaga oryziterrae</name>
    <dbReference type="NCBI Taxonomy" id="1031224"/>
    <lineage>
        <taxon>Bacteria</taxon>
        <taxon>Pseudomonadati</taxon>
        <taxon>Bacteroidota</taxon>
        <taxon>Chitinophagia</taxon>
        <taxon>Chitinophagales</taxon>
        <taxon>Chitinophagaceae</taxon>
        <taxon>Chitinophaga</taxon>
    </lineage>
</organism>
<gene>
    <name evidence="1" type="ORF">GO495_07445</name>
</gene>
<name>A0A6N8J8G3_9BACT</name>
<dbReference type="AlphaFoldDB" id="A0A6N8J8G3"/>
<reference evidence="1 2" key="1">
    <citation type="submission" date="2019-12" db="EMBL/GenBank/DDBJ databases">
        <title>The draft genomic sequence of strain Chitinophaga oryziterrae JCM 16595.</title>
        <authorList>
            <person name="Zhang X."/>
        </authorList>
    </citation>
    <scope>NUCLEOTIDE SEQUENCE [LARGE SCALE GENOMIC DNA]</scope>
    <source>
        <strain evidence="1 2">JCM 16595</strain>
    </source>
</reference>
<keyword evidence="2" id="KW-1185">Reference proteome</keyword>
<comment type="caution">
    <text evidence="1">The sequence shown here is derived from an EMBL/GenBank/DDBJ whole genome shotgun (WGS) entry which is preliminary data.</text>
</comment>
<evidence type="ECO:0000313" key="2">
    <source>
        <dbReference type="Proteomes" id="UP000468388"/>
    </source>
</evidence>
<accession>A0A6N8J8G3</accession>
<dbReference type="Proteomes" id="UP000468388">
    <property type="component" value="Unassembled WGS sequence"/>
</dbReference>
<dbReference type="RefSeq" id="WP_157299041.1">
    <property type="nucleotide sequence ID" value="NZ_BAAAZB010000005.1"/>
</dbReference>